<sequence>MNSSNDTKIEKVLFLQNYYCLIDAFLFNQDSLLNFRCYDLRNIFYQTITELFLSEIEILVWLIYIEEIGIKSDTYSVKEFLIFIGLHAKLSLGSDIKKFLRKFKGKNPRIFEKFEAWSESNKLDLHISTEKIVKKYKELNSFKGISRINYNFYLNDILRSCTIYQKQTDNITFDLSFEVEKSNSKKNIFQIKKKQKIVEDQEYNLSEFDRIDI</sequence>
<accession>A0A1R2CQR7</accession>
<name>A0A1R2CQR7_9CILI</name>
<protein>
    <submittedName>
        <fullName evidence="1">Uncharacterized protein</fullName>
    </submittedName>
</protein>
<dbReference type="Proteomes" id="UP000187209">
    <property type="component" value="Unassembled WGS sequence"/>
</dbReference>
<keyword evidence="2" id="KW-1185">Reference proteome</keyword>
<dbReference type="AlphaFoldDB" id="A0A1R2CQR7"/>
<proteinExistence type="predicted"/>
<gene>
    <name evidence="1" type="ORF">SteCoe_6144</name>
</gene>
<organism evidence="1 2">
    <name type="scientific">Stentor coeruleus</name>
    <dbReference type="NCBI Taxonomy" id="5963"/>
    <lineage>
        <taxon>Eukaryota</taxon>
        <taxon>Sar</taxon>
        <taxon>Alveolata</taxon>
        <taxon>Ciliophora</taxon>
        <taxon>Postciliodesmatophora</taxon>
        <taxon>Heterotrichea</taxon>
        <taxon>Heterotrichida</taxon>
        <taxon>Stentoridae</taxon>
        <taxon>Stentor</taxon>
    </lineage>
</organism>
<comment type="caution">
    <text evidence="1">The sequence shown here is derived from an EMBL/GenBank/DDBJ whole genome shotgun (WGS) entry which is preliminary data.</text>
</comment>
<reference evidence="1 2" key="1">
    <citation type="submission" date="2016-11" db="EMBL/GenBank/DDBJ databases">
        <title>The macronuclear genome of Stentor coeruleus: a giant cell with tiny introns.</title>
        <authorList>
            <person name="Slabodnick M."/>
            <person name="Ruby J.G."/>
            <person name="Reiff S.B."/>
            <person name="Swart E.C."/>
            <person name="Gosai S."/>
            <person name="Prabakaran S."/>
            <person name="Witkowska E."/>
            <person name="Larue G.E."/>
            <person name="Fisher S."/>
            <person name="Freeman R.M."/>
            <person name="Gunawardena J."/>
            <person name="Chu W."/>
            <person name="Stover N.A."/>
            <person name="Gregory B.D."/>
            <person name="Nowacki M."/>
            <person name="Derisi J."/>
            <person name="Roy S.W."/>
            <person name="Marshall W.F."/>
            <person name="Sood P."/>
        </authorList>
    </citation>
    <scope>NUCLEOTIDE SEQUENCE [LARGE SCALE GENOMIC DNA]</scope>
    <source>
        <strain evidence="1">WM001</strain>
    </source>
</reference>
<evidence type="ECO:0000313" key="2">
    <source>
        <dbReference type="Proteomes" id="UP000187209"/>
    </source>
</evidence>
<evidence type="ECO:0000313" key="1">
    <source>
        <dbReference type="EMBL" id="OMJ91349.1"/>
    </source>
</evidence>
<dbReference type="EMBL" id="MPUH01000083">
    <property type="protein sequence ID" value="OMJ91349.1"/>
    <property type="molecule type" value="Genomic_DNA"/>
</dbReference>